<evidence type="ECO:0000256" key="1">
    <source>
        <dbReference type="SAM" id="MobiDB-lite"/>
    </source>
</evidence>
<gene>
    <name evidence="2" type="ORF">JCM19294_1726</name>
</gene>
<feature type="compositionally biased region" description="Low complexity" evidence="1">
    <location>
        <begin position="261"/>
        <end position="335"/>
    </location>
</feature>
<dbReference type="AlphaFoldDB" id="A0A090Q394"/>
<organism evidence="2 3">
    <name type="scientific">Nonlabens tegetincola</name>
    <dbReference type="NCBI Taxonomy" id="323273"/>
    <lineage>
        <taxon>Bacteria</taxon>
        <taxon>Pseudomonadati</taxon>
        <taxon>Bacteroidota</taxon>
        <taxon>Flavobacteriia</taxon>
        <taxon>Flavobacteriales</taxon>
        <taxon>Flavobacteriaceae</taxon>
        <taxon>Nonlabens</taxon>
    </lineage>
</organism>
<evidence type="ECO:0000313" key="3">
    <source>
        <dbReference type="Proteomes" id="UP000029221"/>
    </source>
</evidence>
<sequence length="358" mass="39333">MLSKKSKVMSINYNFRKKWISASMLIALSVIISSCGTYDNVSYNDGIYGESESVKVDNTPTYQDDSAGYYQRLFEQEGEQFGNNFEVDSVFTDVESYSGGSYDSSNPDATATYGGGSPAWGESPTQISINYIDNGFWGWNAGFGPRWGWNNWAWGWNVGFGPTWGWNNWGWNAGFGPGWGWNNWGWNAWGWNAGFGPGWGWNGAWAYRNGWYGNNFGWGYNRNNFAYVNGSRSLRGYSLNPNTRGRAAYGSRNTTNGRYYSGRSTSNRRSNSISRSSRTSRNSSISRTSRSSTRSTRVGTRSSSSRSSGMRSGSSRTSRSSGMRSSGSSSRSSGMRSGGSSGRSSGGGRSSSSRGRKG</sequence>
<reference evidence="2" key="1">
    <citation type="journal article" date="2014" name="Genome Announc.">
        <title>Draft Genome Sequences of Marine Flavobacterium Nonlabens Strains NR17, NR24, NR27, NR32, NR33, and Ara13.</title>
        <authorList>
            <person name="Nakanishi M."/>
            <person name="Meirelles P."/>
            <person name="Suzuki R."/>
            <person name="Takatani N."/>
            <person name="Mino S."/>
            <person name="Suda W."/>
            <person name="Oshima K."/>
            <person name="Hattori M."/>
            <person name="Ohkuma M."/>
            <person name="Hosokawa M."/>
            <person name="Miyashita K."/>
            <person name="Thompson F.L."/>
            <person name="Niwa A."/>
            <person name="Sawabe T."/>
            <person name="Sawabe T."/>
        </authorList>
    </citation>
    <scope>NUCLEOTIDE SEQUENCE [LARGE SCALE GENOMIC DNA]</scope>
    <source>
        <strain evidence="2">JCM 19294</strain>
    </source>
</reference>
<dbReference type="EMBL" id="BBML01000002">
    <property type="protein sequence ID" value="GAK96213.1"/>
    <property type="molecule type" value="Genomic_DNA"/>
</dbReference>
<proteinExistence type="predicted"/>
<evidence type="ECO:0000313" key="2">
    <source>
        <dbReference type="EMBL" id="GAK96213.1"/>
    </source>
</evidence>
<comment type="caution">
    <text evidence="2">The sequence shown here is derived from an EMBL/GenBank/DDBJ whole genome shotgun (WGS) entry which is preliminary data.</text>
</comment>
<feature type="region of interest" description="Disordered" evidence="1">
    <location>
        <begin position="245"/>
        <end position="358"/>
    </location>
</feature>
<protein>
    <submittedName>
        <fullName evidence="2">vonitellogenin II</fullName>
    </submittedName>
</protein>
<dbReference type="STRING" id="319236.BST91_09065"/>
<accession>A0A090Q394</accession>
<dbReference type="Proteomes" id="UP000029221">
    <property type="component" value="Unassembled WGS sequence"/>
</dbReference>
<feature type="compositionally biased region" description="Gly residues" evidence="1">
    <location>
        <begin position="336"/>
        <end position="349"/>
    </location>
</feature>
<dbReference type="eggNOG" id="ENOG5032TE6">
    <property type="taxonomic scope" value="Bacteria"/>
</dbReference>
<keyword evidence="3" id="KW-1185">Reference proteome</keyword>
<dbReference type="PROSITE" id="PS51257">
    <property type="entry name" value="PROKAR_LIPOPROTEIN"/>
    <property type="match status" value="1"/>
</dbReference>
<name>A0A090Q394_9FLAO</name>